<dbReference type="PANTHER" id="PTHR12549">
    <property type="entry name" value="JMJC DOMAIN-CONTAINING HISTONE DEMETHYLATION PROTEIN"/>
    <property type="match status" value="1"/>
</dbReference>
<reference evidence="7" key="1">
    <citation type="submission" date="2020-06" db="EMBL/GenBank/DDBJ databases">
        <authorList>
            <person name="Li T."/>
            <person name="Hu X."/>
            <person name="Zhang T."/>
            <person name="Song X."/>
            <person name="Zhang H."/>
            <person name="Dai N."/>
            <person name="Sheng W."/>
            <person name="Hou X."/>
            <person name="Wei L."/>
        </authorList>
    </citation>
    <scope>NUCLEOTIDE SEQUENCE</scope>
    <source>
        <strain evidence="7">K16</strain>
        <tissue evidence="7">Leaf</tissue>
    </source>
</reference>
<sequence>MRESNVCLNLEAPGSSSVEVLLPAAAAKGRIEQSQSSGDQSTSANPKESNAASGLASQNEDVCVMMVGNVNRTKGNRCGRSKKLSNALNGKSTHIATGSQKLREVRDSEEINIGAEKDTVEGGAIWDIFRREDGGFVLYTQFMIRVLYLTSYHKAKLKEEFGVEPWTFVQKLGEAVFIPAGCPHQVRNLKSCIKVALDFVSPENLGECIRLTEEFRTLPQNHRAKEDKLEISIKDLKPNQTVNFWLILELEISSTWELLVLSCGAAA</sequence>
<protein>
    <submittedName>
        <fullName evidence="7">Lysine-specific demethylase</fullName>
    </submittedName>
</protein>
<dbReference type="AlphaFoldDB" id="A0AAE2C3F4"/>
<comment type="subcellular location">
    <subcellularLocation>
        <location evidence="1">Nucleus</location>
    </subcellularLocation>
</comment>
<evidence type="ECO:0000256" key="5">
    <source>
        <dbReference type="SAM" id="MobiDB-lite"/>
    </source>
</evidence>
<dbReference type="EMBL" id="JACGWL010000002">
    <property type="protein sequence ID" value="KAK4407644.1"/>
    <property type="molecule type" value="Genomic_DNA"/>
</dbReference>
<keyword evidence="4" id="KW-0539">Nucleus</keyword>
<dbReference type="Pfam" id="PF02373">
    <property type="entry name" value="JmjC"/>
    <property type="match status" value="1"/>
</dbReference>
<evidence type="ECO:0000256" key="3">
    <source>
        <dbReference type="ARBA" id="ARBA00022723"/>
    </source>
</evidence>
<dbReference type="GO" id="GO:0046872">
    <property type="term" value="F:metal ion binding"/>
    <property type="evidence" value="ECO:0007669"/>
    <property type="project" value="UniProtKB-KW"/>
</dbReference>
<keyword evidence="8" id="KW-1185">Reference proteome</keyword>
<dbReference type="PROSITE" id="PS51184">
    <property type="entry name" value="JMJC"/>
    <property type="match status" value="1"/>
</dbReference>
<dbReference type="Gene3D" id="2.60.120.650">
    <property type="entry name" value="Cupin"/>
    <property type="match status" value="1"/>
</dbReference>
<keyword evidence="3" id="KW-0479">Metal-binding</keyword>
<evidence type="ECO:0000313" key="8">
    <source>
        <dbReference type="Proteomes" id="UP001289374"/>
    </source>
</evidence>
<dbReference type="SMART" id="SM00558">
    <property type="entry name" value="JmjC"/>
    <property type="match status" value="1"/>
</dbReference>
<dbReference type="InterPro" id="IPR003347">
    <property type="entry name" value="JmjC_dom"/>
</dbReference>
<dbReference type="PANTHER" id="PTHR12549:SF36">
    <property type="entry name" value="LYSINE-SPECIFIC DEMETHYLASE JMJ25-LIKE"/>
    <property type="match status" value="1"/>
</dbReference>
<dbReference type="GO" id="GO:0006357">
    <property type="term" value="P:regulation of transcription by RNA polymerase II"/>
    <property type="evidence" value="ECO:0007669"/>
    <property type="project" value="TreeGrafter"/>
</dbReference>
<dbReference type="InterPro" id="IPR045109">
    <property type="entry name" value="LSDs-like"/>
</dbReference>
<feature type="domain" description="JmjC" evidence="6">
    <location>
        <begin position="1"/>
        <end position="216"/>
    </location>
</feature>
<dbReference type="GO" id="GO:0003712">
    <property type="term" value="F:transcription coregulator activity"/>
    <property type="evidence" value="ECO:0007669"/>
    <property type="project" value="TreeGrafter"/>
</dbReference>
<comment type="caution">
    <text evidence="7">The sequence shown here is derived from an EMBL/GenBank/DDBJ whole genome shotgun (WGS) entry which is preliminary data.</text>
</comment>
<dbReference type="Proteomes" id="UP001289374">
    <property type="component" value="Unassembled WGS sequence"/>
</dbReference>
<evidence type="ECO:0000256" key="4">
    <source>
        <dbReference type="ARBA" id="ARBA00023242"/>
    </source>
</evidence>
<evidence type="ECO:0000259" key="6">
    <source>
        <dbReference type="PROSITE" id="PS51184"/>
    </source>
</evidence>
<organism evidence="7 8">
    <name type="scientific">Sesamum angolense</name>
    <dbReference type="NCBI Taxonomy" id="2727404"/>
    <lineage>
        <taxon>Eukaryota</taxon>
        <taxon>Viridiplantae</taxon>
        <taxon>Streptophyta</taxon>
        <taxon>Embryophyta</taxon>
        <taxon>Tracheophyta</taxon>
        <taxon>Spermatophyta</taxon>
        <taxon>Magnoliopsida</taxon>
        <taxon>eudicotyledons</taxon>
        <taxon>Gunneridae</taxon>
        <taxon>Pentapetalae</taxon>
        <taxon>asterids</taxon>
        <taxon>lamiids</taxon>
        <taxon>Lamiales</taxon>
        <taxon>Pedaliaceae</taxon>
        <taxon>Sesamum</taxon>
    </lineage>
</organism>
<comment type="similarity">
    <text evidence="2">Belongs to the JARID1 histone demethylase family.</text>
</comment>
<dbReference type="GO" id="GO:0031490">
    <property type="term" value="F:chromatin DNA binding"/>
    <property type="evidence" value="ECO:0007669"/>
    <property type="project" value="TreeGrafter"/>
</dbReference>
<evidence type="ECO:0000256" key="1">
    <source>
        <dbReference type="ARBA" id="ARBA00004123"/>
    </source>
</evidence>
<dbReference type="GO" id="GO:0032454">
    <property type="term" value="F:histone H3K9 demethylase activity"/>
    <property type="evidence" value="ECO:0007669"/>
    <property type="project" value="InterPro"/>
</dbReference>
<evidence type="ECO:0000313" key="7">
    <source>
        <dbReference type="EMBL" id="KAK4407644.1"/>
    </source>
</evidence>
<gene>
    <name evidence="7" type="ORF">Sango_0345400</name>
</gene>
<dbReference type="SUPFAM" id="SSF51197">
    <property type="entry name" value="Clavaminate synthase-like"/>
    <property type="match status" value="1"/>
</dbReference>
<feature type="region of interest" description="Disordered" evidence="5">
    <location>
        <begin position="28"/>
        <end position="56"/>
    </location>
</feature>
<proteinExistence type="inferred from homology"/>
<dbReference type="GO" id="GO:0000785">
    <property type="term" value="C:chromatin"/>
    <property type="evidence" value="ECO:0007669"/>
    <property type="project" value="TreeGrafter"/>
</dbReference>
<feature type="compositionally biased region" description="Polar residues" evidence="5">
    <location>
        <begin position="32"/>
        <end position="56"/>
    </location>
</feature>
<accession>A0AAE2C3F4</accession>
<reference evidence="7" key="2">
    <citation type="journal article" date="2024" name="Plant">
        <title>Genomic evolution and insights into agronomic trait innovations of Sesamum species.</title>
        <authorList>
            <person name="Miao H."/>
            <person name="Wang L."/>
            <person name="Qu L."/>
            <person name="Liu H."/>
            <person name="Sun Y."/>
            <person name="Le M."/>
            <person name="Wang Q."/>
            <person name="Wei S."/>
            <person name="Zheng Y."/>
            <person name="Lin W."/>
            <person name="Duan Y."/>
            <person name="Cao H."/>
            <person name="Xiong S."/>
            <person name="Wang X."/>
            <person name="Wei L."/>
            <person name="Li C."/>
            <person name="Ma Q."/>
            <person name="Ju M."/>
            <person name="Zhao R."/>
            <person name="Li G."/>
            <person name="Mu C."/>
            <person name="Tian Q."/>
            <person name="Mei H."/>
            <person name="Zhang T."/>
            <person name="Gao T."/>
            <person name="Zhang H."/>
        </authorList>
    </citation>
    <scope>NUCLEOTIDE SEQUENCE</scope>
    <source>
        <strain evidence="7">K16</strain>
    </source>
</reference>
<dbReference type="GO" id="GO:0000118">
    <property type="term" value="C:histone deacetylase complex"/>
    <property type="evidence" value="ECO:0007669"/>
    <property type="project" value="TreeGrafter"/>
</dbReference>
<name>A0AAE2C3F4_9LAMI</name>
<evidence type="ECO:0000256" key="2">
    <source>
        <dbReference type="ARBA" id="ARBA00006801"/>
    </source>
</evidence>